<sequence length="246" mass="26671">MPRLTSAERERAIGRLEAGDTPEAVAATFQCHISTIYRLLQRFVITGSTADAEQSGRPRVTTPRQDRHIFPSHVAHPFRTAAETARTVIGTHQAPISRQTASRRLRFRGLRNCRPAPSPCAIDRHACIGRKATSIGTMFAGRTCFSAMKAVSALTMPTGVFGYGEEVVTTMLTTVSWRTSLGVGPASCCGAPSATTRCIERTNVLLAWECWSRPAGRPAGLDQHSQASQQHVGPLNAPPMPGRHRC</sequence>
<dbReference type="InterPro" id="IPR009057">
    <property type="entry name" value="Homeodomain-like_sf"/>
</dbReference>
<dbReference type="EMBL" id="JBAMIC010000013">
    <property type="protein sequence ID" value="KAK7098040.1"/>
    <property type="molecule type" value="Genomic_DNA"/>
</dbReference>
<protein>
    <submittedName>
        <fullName evidence="2">Uncharacterized protein</fullName>
    </submittedName>
</protein>
<feature type="region of interest" description="Disordered" evidence="1">
    <location>
        <begin position="219"/>
        <end position="246"/>
    </location>
</feature>
<keyword evidence="3" id="KW-1185">Reference proteome</keyword>
<name>A0AAN9B2K0_9CAEN</name>
<organism evidence="2 3">
    <name type="scientific">Littorina saxatilis</name>
    <dbReference type="NCBI Taxonomy" id="31220"/>
    <lineage>
        <taxon>Eukaryota</taxon>
        <taxon>Metazoa</taxon>
        <taxon>Spiralia</taxon>
        <taxon>Lophotrochozoa</taxon>
        <taxon>Mollusca</taxon>
        <taxon>Gastropoda</taxon>
        <taxon>Caenogastropoda</taxon>
        <taxon>Littorinimorpha</taxon>
        <taxon>Littorinoidea</taxon>
        <taxon>Littorinidae</taxon>
        <taxon>Littorina</taxon>
    </lineage>
</organism>
<comment type="caution">
    <text evidence="2">The sequence shown here is derived from an EMBL/GenBank/DDBJ whole genome shotgun (WGS) entry which is preliminary data.</text>
</comment>
<dbReference type="SUPFAM" id="SSF46689">
    <property type="entry name" value="Homeodomain-like"/>
    <property type="match status" value="1"/>
</dbReference>
<evidence type="ECO:0000313" key="2">
    <source>
        <dbReference type="EMBL" id="KAK7098040.1"/>
    </source>
</evidence>
<dbReference type="Proteomes" id="UP001374579">
    <property type="component" value="Unassembled WGS sequence"/>
</dbReference>
<reference evidence="2 3" key="1">
    <citation type="submission" date="2024-02" db="EMBL/GenBank/DDBJ databases">
        <title>Chromosome-scale genome assembly of the rough periwinkle Littorina saxatilis.</title>
        <authorList>
            <person name="De Jode A."/>
            <person name="Faria R."/>
            <person name="Formenti G."/>
            <person name="Sims Y."/>
            <person name="Smith T.P."/>
            <person name="Tracey A."/>
            <person name="Wood J.M.D."/>
            <person name="Zagrodzka Z.B."/>
            <person name="Johannesson K."/>
            <person name="Butlin R.K."/>
            <person name="Leder E.H."/>
        </authorList>
    </citation>
    <scope>NUCLEOTIDE SEQUENCE [LARGE SCALE GENOMIC DNA]</scope>
    <source>
        <strain evidence="2">Snail1</strain>
        <tissue evidence="2">Muscle</tissue>
    </source>
</reference>
<evidence type="ECO:0000313" key="3">
    <source>
        <dbReference type="Proteomes" id="UP001374579"/>
    </source>
</evidence>
<accession>A0AAN9B2K0</accession>
<evidence type="ECO:0000256" key="1">
    <source>
        <dbReference type="SAM" id="MobiDB-lite"/>
    </source>
</evidence>
<gene>
    <name evidence="2" type="ORF">V1264_004930</name>
</gene>
<proteinExistence type="predicted"/>
<dbReference type="AlphaFoldDB" id="A0AAN9B2K0"/>
<feature type="compositionally biased region" description="Pro residues" evidence="1">
    <location>
        <begin position="236"/>
        <end position="246"/>
    </location>
</feature>
<dbReference type="Gene3D" id="1.10.10.60">
    <property type="entry name" value="Homeodomain-like"/>
    <property type="match status" value="1"/>
</dbReference>
<dbReference type="Pfam" id="PF13384">
    <property type="entry name" value="HTH_23"/>
    <property type="match status" value="1"/>
</dbReference>